<comment type="caution">
    <text evidence="2">The sequence shown here is derived from an EMBL/GenBank/DDBJ whole genome shotgun (WGS) entry which is preliminary data.</text>
</comment>
<dbReference type="InterPro" id="IPR013935">
    <property type="entry name" value="Trs120_TRAPPC9"/>
</dbReference>
<gene>
    <name evidence="2" type="ORF">M9Y10_009842</name>
</gene>
<dbReference type="PANTHER" id="PTHR21512">
    <property type="entry name" value="TRAFFICKING PROTEIN PARTICLE COMPLEX SUBUNIT 9"/>
    <property type="match status" value="1"/>
</dbReference>
<keyword evidence="3" id="KW-1185">Reference proteome</keyword>
<evidence type="ECO:0000259" key="1">
    <source>
        <dbReference type="Pfam" id="PF26254"/>
    </source>
</evidence>
<feature type="domain" description="Trs120/TRAPPC9 first Ig-like" evidence="1">
    <location>
        <begin position="450"/>
        <end position="540"/>
    </location>
</feature>
<dbReference type="Pfam" id="PF26254">
    <property type="entry name" value="Ig_TRAPPC9-Trs120_1st"/>
    <property type="match status" value="1"/>
</dbReference>
<organism evidence="2 3">
    <name type="scientific">Tritrichomonas musculus</name>
    <dbReference type="NCBI Taxonomy" id="1915356"/>
    <lineage>
        <taxon>Eukaryota</taxon>
        <taxon>Metamonada</taxon>
        <taxon>Parabasalia</taxon>
        <taxon>Tritrichomonadida</taxon>
        <taxon>Tritrichomonadidae</taxon>
        <taxon>Tritrichomonas</taxon>
    </lineage>
</organism>
<evidence type="ECO:0000313" key="3">
    <source>
        <dbReference type="Proteomes" id="UP001470230"/>
    </source>
</evidence>
<dbReference type="EMBL" id="JAPFFF010000015">
    <property type="protein sequence ID" value="KAK8866874.1"/>
    <property type="molecule type" value="Genomic_DNA"/>
</dbReference>
<accession>A0ABR2IQU1</accession>
<evidence type="ECO:0000313" key="2">
    <source>
        <dbReference type="EMBL" id="KAK8866874.1"/>
    </source>
</evidence>
<reference evidence="2 3" key="1">
    <citation type="submission" date="2024-04" db="EMBL/GenBank/DDBJ databases">
        <title>Tritrichomonas musculus Genome.</title>
        <authorList>
            <person name="Alves-Ferreira E."/>
            <person name="Grigg M."/>
            <person name="Lorenzi H."/>
            <person name="Galac M."/>
        </authorList>
    </citation>
    <scope>NUCLEOTIDE SEQUENCE [LARGE SCALE GENOMIC DNA]</scope>
    <source>
        <strain evidence="2 3">EAF2021</strain>
    </source>
</reference>
<name>A0ABR2IQU1_9EUKA</name>
<protein>
    <recommendedName>
        <fullName evidence="1">Trs120/TRAPPC9 first Ig-like domain-containing protein</fullName>
    </recommendedName>
</protein>
<dbReference type="InterPro" id="IPR058565">
    <property type="entry name" value="Ig_TRAPPC9_Trs120_1st"/>
</dbReference>
<dbReference type="PANTHER" id="PTHR21512:SF5">
    <property type="entry name" value="TRAFFICKING PROTEIN PARTICLE COMPLEX SUBUNIT 9"/>
    <property type="match status" value="1"/>
</dbReference>
<proteinExistence type="predicted"/>
<dbReference type="Proteomes" id="UP001470230">
    <property type="component" value="Unassembled WGS sequence"/>
</dbReference>
<sequence>MIANLPIPFLSNESSIKILLTAVGVKLPSAFTGLYTLIQKLCNSLDLDINSFAPNFFHIAGQAKFSLFACESPDALPFILGLADPLIPHRDFQVVVGAAVAESQKDLIECALSFDKMVQDSVSSAVPCLFVFSSSSFDGSKLPACATQIPSDLGETEVSERVRQGFIRCTMEYLLGIGRQCEDLYNKGKDDPLNLAKIASYAYLLGGFNDASDFYNQALKHRAPLYVTSIINEFSNDPRLKIDLDKTQAERDLPSNLSNLKEDPQFPAEFITAIAMGNKCADKIYEIRTELRISQKCPRYSRQLLHYAISRINTRKKPPEQINYYYQLALLLLLHNGFKRTFMFLCNQYLNRTNEAPSFLLKSFTEVLTSGNDWCEQRVAPAAKLFSSRSIPRAIKNDLMHFLLSHLSLIHTADKQNEIINLIPSNMEISANILIEVHSVEYVPPTSPINEATSGKSNVFIYSPLQKTQNKKRCAAGDDLSFVFKLYNPLLIPLTFDMITLTATNAIVYPIVFTLPPKRSSNVSLLLKAKEVGQLTLSGFTFVTQNLTGKYNISRPIVIDVIEKLPTLVMKQPFRFETQLVQNSEINVNYQLINTSNVKVALKGIKFAPTPPVLTPTSLPIAYPPKVNPPLPPELEPGQSHQFELSFIADQSSQVLSFAVEYGTEQYTRHFELNEKLEIIDGPHISHVQVVSLDDHDDFESRTVTFMIVITNPFSNPIVVQNNKDKDNGNNIDIAPTVIEAHDVGTFLIGIDRIVANIDRNERKWKTDELESEHIRKCESTAVKLKNAPLSLNEKHQLWTTLLVKKKISEQLDLRWSTVTGLSGSLQLTHVNIDLASLILLQPPQFNVIFDLKKLEEIDNVWELTTKIENNAETTENIKIKAILSFELEDTGDKSNCIFTAGIEENVVESPCSFITAIHCLAVGKLNVCGRFYIEDLDAYFVKKAQFPLQ</sequence>